<keyword evidence="5" id="KW-0520">NAD</keyword>
<dbReference type="Gene3D" id="3.50.50.100">
    <property type="match status" value="1"/>
</dbReference>
<dbReference type="PANTHER" id="PTHR43706">
    <property type="entry name" value="NADH DEHYDROGENASE"/>
    <property type="match status" value="1"/>
</dbReference>
<feature type="domain" description="FAD/NAD(P)-binding" evidence="6">
    <location>
        <begin position="1"/>
        <end position="323"/>
    </location>
</feature>
<dbReference type="STRING" id="1538463.B0T36_21640"/>
<dbReference type="RefSeq" id="WP_077117747.1">
    <property type="nucleotide sequence ID" value="NZ_LOKT01000016.1"/>
</dbReference>
<dbReference type="PANTHER" id="PTHR43706:SF45">
    <property type="entry name" value="NADH DEHYDROGENASE-LIKE PROTEIN RV1812C"/>
    <property type="match status" value="1"/>
</dbReference>
<evidence type="ECO:0000256" key="4">
    <source>
        <dbReference type="ARBA" id="ARBA00023002"/>
    </source>
</evidence>
<sequence length="430" mass="46409">MIVGSGFAGFTCAQRLCRILAAAGSDTEVLLVTPTDYMLYTPLLPDVAGGLIDPRYVAIPLADSLPRVRLVVATADSVDLANQTITVTSEHHEPRTLSWDRLVLAPGSVTRLFDVPGLAEHARGLKTVAEALYLREQLLHQLELADHEEDPEMRRARRTFVVVGASYAGTELIAQMRAFADAYADRRGLDRTDIRFLLLDLAEQVMPEVGEKLGDKVLAVLRDRGIDIRLKTSLRELSDDRVVLTDGTVVPTYTVAWVTGVTGAPLLQTLGLPLERGRLVVDEYLTVPGFAHVFAGGDAAAVPDLTQPGKVTPPTAQHAGRQGKILARNVAASLGFGSRAPYRHKDMGLVVDLGPGFAVANPLGVPLSGLPAKAVTRAYHTWAVPRALNRWAITLTYLTNAVTQRPLTRLGLVSREEASFGASEGIPSRQ</sequence>
<evidence type="ECO:0000313" key="8">
    <source>
        <dbReference type="Proteomes" id="UP000188836"/>
    </source>
</evidence>
<dbReference type="SUPFAM" id="SSF51905">
    <property type="entry name" value="FAD/NAD(P)-binding domain"/>
    <property type="match status" value="1"/>
</dbReference>
<evidence type="ECO:0000313" key="7">
    <source>
        <dbReference type="EMBL" id="ONM48027.1"/>
    </source>
</evidence>
<comment type="similarity">
    <text evidence="1">Belongs to the NADH dehydrogenase family.</text>
</comment>
<dbReference type="InterPro" id="IPR036188">
    <property type="entry name" value="FAD/NAD-bd_sf"/>
</dbReference>
<dbReference type="AlphaFoldDB" id="A0A1W0ASH1"/>
<keyword evidence="3" id="KW-0274">FAD</keyword>
<evidence type="ECO:0000256" key="2">
    <source>
        <dbReference type="ARBA" id="ARBA00022630"/>
    </source>
</evidence>
<proteinExistence type="inferred from homology"/>
<organism evidence="7 8">
    <name type="scientific">Nocardia donostiensis</name>
    <dbReference type="NCBI Taxonomy" id="1538463"/>
    <lineage>
        <taxon>Bacteria</taxon>
        <taxon>Bacillati</taxon>
        <taxon>Actinomycetota</taxon>
        <taxon>Actinomycetes</taxon>
        <taxon>Mycobacteriales</taxon>
        <taxon>Nocardiaceae</taxon>
        <taxon>Nocardia</taxon>
    </lineage>
</organism>
<keyword evidence="8" id="KW-1185">Reference proteome</keyword>
<reference evidence="7 8" key="1">
    <citation type="journal article" date="2016" name="Antonie Van Leeuwenhoek">
        <title>Nocardia donostiensis sp. nov., isolated from human respiratory specimens.</title>
        <authorList>
            <person name="Ercibengoa M."/>
            <person name="Bell M."/>
            <person name="Marimon J.M."/>
            <person name="Humrighouse B."/>
            <person name="Klenk H.P."/>
            <person name="Potter G."/>
            <person name="Perez-Trallero E."/>
        </authorList>
    </citation>
    <scope>NUCLEOTIDE SEQUENCE [LARGE SCALE GENOMIC DNA]</scope>
    <source>
        <strain evidence="7 8">X1655</strain>
    </source>
</reference>
<dbReference type="GO" id="GO:0003954">
    <property type="term" value="F:NADH dehydrogenase activity"/>
    <property type="evidence" value="ECO:0007669"/>
    <property type="project" value="InterPro"/>
</dbReference>
<dbReference type="Pfam" id="PF07992">
    <property type="entry name" value="Pyr_redox_2"/>
    <property type="match status" value="1"/>
</dbReference>
<gene>
    <name evidence="7" type="ORF">B0T46_14980</name>
</gene>
<dbReference type="InterPro" id="IPR045024">
    <property type="entry name" value="NDH-2"/>
</dbReference>
<accession>A0A1W0ASH1</accession>
<evidence type="ECO:0000256" key="5">
    <source>
        <dbReference type="ARBA" id="ARBA00023027"/>
    </source>
</evidence>
<evidence type="ECO:0000259" key="6">
    <source>
        <dbReference type="Pfam" id="PF07992"/>
    </source>
</evidence>
<name>A0A1W0ASH1_9NOCA</name>
<keyword evidence="4" id="KW-0560">Oxidoreductase</keyword>
<dbReference type="InterPro" id="IPR023753">
    <property type="entry name" value="FAD/NAD-binding_dom"/>
</dbReference>
<evidence type="ECO:0000256" key="1">
    <source>
        <dbReference type="ARBA" id="ARBA00005272"/>
    </source>
</evidence>
<dbReference type="Proteomes" id="UP000188836">
    <property type="component" value="Unassembled WGS sequence"/>
</dbReference>
<protein>
    <submittedName>
        <fullName evidence="7">NADH dehydrogenase</fullName>
    </submittedName>
</protein>
<dbReference type="EMBL" id="MUMY01000012">
    <property type="protein sequence ID" value="ONM48027.1"/>
    <property type="molecule type" value="Genomic_DNA"/>
</dbReference>
<comment type="caution">
    <text evidence="7">The sequence shown here is derived from an EMBL/GenBank/DDBJ whole genome shotgun (WGS) entry which is preliminary data.</text>
</comment>
<evidence type="ECO:0000256" key="3">
    <source>
        <dbReference type="ARBA" id="ARBA00022827"/>
    </source>
</evidence>
<keyword evidence="2" id="KW-0285">Flavoprotein</keyword>